<accession>A0ABP3TYI4</accession>
<proteinExistence type="predicted"/>
<protein>
    <submittedName>
        <fullName evidence="1">Uncharacterized protein</fullName>
    </submittedName>
</protein>
<evidence type="ECO:0000313" key="2">
    <source>
        <dbReference type="Proteomes" id="UP001500339"/>
    </source>
</evidence>
<keyword evidence="2" id="KW-1185">Reference proteome</keyword>
<name>A0ABP3TYI4_9CLOT</name>
<gene>
    <name evidence="1" type="ORF">GCM10008905_10410</name>
</gene>
<comment type="caution">
    <text evidence="1">The sequence shown here is derived from an EMBL/GenBank/DDBJ whole genome shotgun (WGS) entry which is preliminary data.</text>
</comment>
<dbReference type="Proteomes" id="UP001500339">
    <property type="component" value="Unassembled WGS sequence"/>
</dbReference>
<sequence>MGHMKKEFEFKYGDLEQIIEYNSGDEMYFNFPTGAVFFVGSNEGMVLCNKISVFKEEISHQVHTKISLFNDEALIGVFFADVEKNLQIILSSDDTLFKAVFIYNAF</sequence>
<evidence type="ECO:0000313" key="1">
    <source>
        <dbReference type="EMBL" id="GAA0720816.1"/>
    </source>
</evidence>
<organism evidence="1 2">
    <name type="scientific">Clostridium malenominatum</name>
    <dbReference type="NCBI Taxonomy" id="1539"/>
    <lineage>
        <taxon>Bacteria</taxon>
        <taxon>Bacillati</taxon>
        <taxon>Bacillota</taxon>
        <taxon>Clostridia</taxon>
        <taxon>Eubacteriales</taxon>
        <taxon>Clostridiaceae</taxon>
        <taxon>Clostridium</taxon>
    </lineage>
</organism>
<reference evidence="2" key="1">
    <citation type="journal article" date="2019" name="Int. J. Syst. Evol. Microbiol.">
        <title>The Global Catalogue of Microorganisms (GCM) 10K type strain sequencing project: providing services to taxonomists for standard genome sequencing and annotation.</title>
        <authorList>
            <consortium name="The Broad Institute Genomics Platform"/>
            <consortium name="The Broad Institute Genome Sequencing Center for Infectious Disease"/>
            <person name="Wu L."/>
            <person name="Ma J."/>
        </authorList>
    </citation>
    <scope>NUCLEOTIDE SEQUENCE [LARGE SCALE GENOMIC DNA]</scope>
    <source>
        <strain evidence="2">JCM 1405</strain>
    </source>
</reference>
<dbReference type="EMBL" id="BAAACF010000001">
    <property type="protein sequence ID" value="GAA0720816.1"/>
    <property type="molecule type" value="Genomic_DNA"/>
</dbReference>